<dbReference type="SUPFAM" id="SSF51735">
    <property type="entry name" value="NAD(P)-binding Rossmann-fold domains"/>
    <property type="match status" value="1"/>
</dbReference>
<dbReference type="Gene3D" id="3.40.50.720">
    <property type="entry name" value="NAD(P)-binding Rossmann-like Domain"/>
    <property type="match status" value="1"/>
</dbReference>
<dbReference type="Pfam" id="PF22725">
    <property type="entry name" value="GFO_IDH_MocA_C3"/>
    <property type="match status" value="1"/>
</dbReference>
<proteinExistence type="inferred from homology"/>
<dbReference type="InterPro" id="IPR055170">
    <property type="entry name" value="GFO_IDH_MocA-like_dom"/>
</dbReference>
<protein>
    <submittedName>
        <fullName evidence="4">Uncharacterized protein</fullName>
    </submittedName>
</protein>
<dbReference type="Proteomes" id="UP000009097">
    <property type="component" value="Unassembled WGS sequence"/>
</dbReference>
<dbReference type="GO" id="GO:0000166">
    <property type="term" value="F:nucleotide binding"/>
    <property type="evidence" value="ECO:0007669"/>
    <property type="project" value="InterPro"/>
</dbReference>
<reference evidence="4" key="2">
    <citation type="journal article" date="2010" name="Nature">
        <title>Comparative genomics reveals mobile pathogenicity chromosomes in Fusarium.</title>
        <authorList>
            <person name="Ma L.J."/>
            <person name="van der Does H.C."/>
            <person name="Borkovich K.A."/>
            <person name="Coleman J.J."/>
            <person name="Daboussi M.J."/>
            <person name="Di Pietro A."/>
            <person name="Dufresne M."/>
            <person name="Freitag M."/>
            <person name="Grabherr M."/>
            <person name="Henrissat B."/>
            <person name="Houterman P.M."/>
            <person name="Kang S."/>
            <person name="Shim W.B."/>
            <person name="Woloshuk C."/>
            <person name="Xie X."/>
            <person name="Xu J.R."/>
            <person name="Antoniw J."/>
            <person name="Baker S.E."/>
            <person name="Bluhm B.H."/>
            <person name="Breakspear A."/>
            <person name="Brown D.W."/>
            <person name="Butchko R.A."/>
            <person name="Chapman S."/>
            <person name="Coulson R."/>
            <person name="Coutinho P.M."/>
            <person name="Danchin E.G."/>
            <person name="Diener A."/>
            <person name="Gale L.R."/>
            <person name="Gardiner D.M."/>
            <person name="Goff S."/>
            <person name="Hammond-Kosack K.E."/>
            <person name="Hilburn K."/>
            <person name="Hua-Van A."/>
            <person name="Jonkers W."/>
            <person name="Kazan K."/>
            <person name="Kodira C.D."/>
            <person name="Koehrsen M."/>
            <person name="Kumar L."/>
            <person name="Lee Y.H."/>
            <person name="Li L."/>
            <person name="Manners J.M."/>
            <person name="Miranda-Saavedra D."/>
            <person name="Mukherjee M."/>
            <person name="Park G."/>
            <person name="Park J."/>
            <person name="Park S.Y."/>
            <person name="Proctor R.H."/>
            <person name="Regev A."/>
            <person name="Ruiz-Roldan M.C."/>
            <person name="Sain D."/>
            <person name="Sakthikumar S."/>
            <person name="Sykes S."/>
            <person name="Schwartz D.C."/>
            <person name="Turgeon B.G."/>
            <person name="Wapinski I."/>
            <person name="Yoder O."/>
            <person name="Young S."/>
            <person name="Zeng Q."/>
            <person name="Zhou S."/>
            <person name="Galagan J."/>
            <person name="Cuomo C.A."/>
            <person name="Kistler H.C."/>
            <person name="Rep M."/>
        </authorList>
    </citation>
    <scope>NUCLEOTIDE SEQUENCE [LARGE SCALE GENOMIC DNA]</scope>
    <source>
        <strain evidence="4">4287</strain>
    </source>
</reference>
<name>A0A0J9VD37_FUSO4</name>
<dbReference type="AlphaFoldDB" id="A0A0J9VD37"/>
<evidence type="ECO:0000259" key="3">
    <source>
        <dbReference type="Pfam" id="PF22725"/>
    </source>
</evidence>
<feature type="domain" description="Gfo/Idh/MocA-like oxidoreductase N-terminal" evidence="2">
    <location>
        <begin position="6"/>
        <end position="126"/>
    </location>
</feature>
<dbReference type="RefSeq" id="XP_018247364.1">
    <property type="nucleotide sequence ID" value="XM_018389153.1"/>
</dbReference>
<dbReference type="VEuPathDB" id="FungiDB:FOXG_09927"/>
<dbReference type="Pfam" id="PF01408">
    <property type="entry name" value="GFO_IDH_MocA"/>
    <property type="match status" value="1"/>
</dbReference>
<dbReference type="InterPro" id="IPR036291">
    <property type="entry name" value="NAD(P)-bd_dom_sf"/>
</dbReference>
<gene>
    <name evidence="4" type="ORF">FOXG_09927</name>
</gene>
<dbReference type="EMBL" id="DS231707">
    <property type="protein sequence ID" value="KNB09319.1"/>
    <property type="molecule type" value="Genomic_DNA"/>
</dbReference>
<dbReference type="PANTHER" id="PTHR43054">
    <property type="match status" value="1"/>
</dbReference>
<evidence type="ECO:0000259" key="2">
    <source>
        <dbReference type="Pfam" id="PF01408"/>
    </source>
</evidence>
<feature type="domain" description="GFO/IDH/MocA-like oxidoreductase" evidence="3">
    <location>
        <begin position="154"/>
        <end position="272"/>
    </location>
</feature>
<evidence type="ECO:0000313" key="5">
    <source>
        <dbReference type="Proteomes" id="UP000009097"/>
    </source>
</evidence>
<dbReference type="PANTHER" id="PTHR43054:SF1">
    <property type="entry name" value="SCYLLO-INOSITOL 2-DEHYDROGENASE (NADP(+)) IOLU"/>
    <property type="match status" value="1"/>
</dbReference>
<dbReference type="Gene3D" id="3.30.360.10">
    <property type="entry name" value="Dihydrodipicolinate Reductase, domain 2"/>
    <property type="match status" value="1"/>
</dbReference>
<dbReference type="GeneID" id="28951444"/>
<dbReference type="InterPro" id="IPR000683">
    <property type="entry name" value="Gfo/Idh/MocA-like_OxRdtase_N"/>
</dbReference>
<comment type="similarity">
    <text evidence="1">Belongs to the Gfo/Idh/MocA family.</text>
</comment>
<sequence length="362" mass="40271">MSAPFGLAVVGTNWITNSFVQSCHESKLFQLTAVYSRKLDTARNFISETPSIKEASRVEAYDDLDTMLSKGSNIDVVYIASPNSLHYEQGIKSLNAGKHVIMEKPFASNMKELEALYELADSKGLFILEAYRHIQEPNFKTLQRLLDDEKTRTEKFGKIYGASLSMAVYSPLFGDITEGNVPNVASPKFSGGCLWDMGCYPVTFAVRLFGKPSSQTYFPVILETGVDGGGLIVFQYTPESSKHQQSFTLSARTSKIYDSQAPTEIYCERGTIKIFGGQASNVTDICTMEFIPRGSQESEELGDTSPEYTDMLNLTWEAKELGRIIKESDREAEADLRALSRSVLTMMEDMRKKNGIVFGSDP</sequence>
<evidence type="ECO:0000313" key="4">
    <source>
        <dbReference type="EMBL" id="KNB09319.1"/>
    </source>
</evidence>
<dbReference type="KEGG" id="fox:FOXG_09927"/>
<accession>A0A0J9VD37</accession>
<evidence type="ECO:0000256" key="1">
    <source>
        <dbReference type="ARBA" id="ARBA00010928"/>
    </source>
</evidence>
<dbReference type="SUPFAM" id="SSF55347">
    <property type="entry name" value="Glyceraldehyde-3-phosphate dehydrogenase-like, C-terminal domain"/>
    <property type="match status" value="1"/>
</dbReference>
<organism evidence="4 5">
    <name type="scientific">Fusarium oxysporum f. sp. lycopersici (strain 4287 / CBS 123668 / FGSC 9935 / NRRL 34936)</name>
    <name type="common">Fusarium vascular wilt of tomato</name>
    <dbReference type="NCBI Taxonomy" id="426428"/>
    <lineage>
        <taxon>Eukaryota</taxon>
        <taxon>Fungi</taxon>
        <taxon>Dikarya</taxon>
        <taxon>Ascomycota</taxon>
        <taxon>Pezizomycotina</taxon>
        <taxon>Sordariomycetes</taxon>
        <taxon>Hypocreomycetidae</taxon>
        <taxon>Hypocreales</taxon>
        <taxon>Nectriaceae</taxon>
        <taxon>Fusarium</taxon>
        <taxon>Fusarium oxysporum species complex</taxon>
    </lineage>
</organism>
<reference evidence="4" key="1">
    <citation type="submission" date="2007-04" db="EMBL/GenBank/DDBJ databases">
        <authorList>
            <consortium name="The Broad Institute Genome Sequencing Platform"/>
            <person name="Birren B."/>
            <person name="Lander E."/>
            <person name="Galagan J."/>
            <person name="Nusbaum C."/>
            <person name="Devon K."/>
            <person name="Ma L.-J."/>
            <person name="Jaffe D."/>
            <person name="Butler J."/>
            <person name="Alvarez P."/>
            <person name="Gnerre S."/>
            <person name="Grabherr M."/>
            <person name="Kleber M."/>
            <person name="Mauceli E."/>
            <person name="Brockman W."/>
            <person name="MacCallum I.A."/>
            <person name="Young S."/>
            <person name="LaButti K."/>
            <person name="DeCaprio D."/>
            <person name="Crawford M."/>
            <person name="Koehrsen M."/>
            <person name="Engels R."/>
            <person name="Montgomery P."/>
            <person name="Pearson M."/>
            <person name="Howarth C."/>
            <person name="Larson L."/>
            <person name="White J."/>
            <person name="O'Leary S."/>
            <person name="Kodira C."/>
            <person name="Zeng Q."/>
            <person name="Yandava C."/>
            <person name="Alvarado L."/>
            <person name="Kistler C."/>
            <person name="Shim W.-B."/>
            <person name="Kang S."/>
            <person name="Woloshuk C."/>
        </authorList>
    </citation>
    <scope>NUCLEOTIDE SEQUENCE</scope>
    <source>
        <strain evidence="4">4287</strain>
    </source>
</reference>